<evidence type="ECO:0000313" key="12">
    <source>
        <dbReference type="Proteomes" id="UP000030665"/>
    </source>
</evidence>
<dbReference type="PANTHER" id="PTHR12268">
    <property type="entry name" value="E3 UBIQUITIN-PROTEIN LIGASE KCMF1"/>
    <property type="match status" value="1"/>
</dbReference>
<protein>
    <recommendedName>
        <fullName evidence="3">RING-type E3 ubiquitin transferase</fullName>
        <ecNumber evidence="3">2.3.2.27</ecNumber>
    </recommendedName>
</protein>
<keyword evidence="5" id="KW-0479">Metal-binding</keyword>
<dbReference type="EC" id="2.3.2.27" evidence="3"/>
<name>A0A077Z7I9_TRITR</name>
<feature type="domain" description="ZZ-type" evidence="10">
    <location>
        <begin position="1"/>
        <end position="39"/>
    </location>
</feature>
<keyword evidence="6 8" id="KW-0863">Zinc-finger</keyword>
<dbReference type="GO" id="GO:0010646">
    <property type="term" value="P:regulation of cell communication"/>
    <property type="evidence" value="ECO:0007669"/>
    <property type="project" value="UniProtKB-ARBA"/>
</dbReference>
<dbReference type="GO" id="GO:0008270">
    <property type="term" value="F:zinc ion binding"/>
    <property type="evidence" value="ECO:0007669"/>
    <property type="project" value="UniProtKB-KW"/>
</dbReference>
<dbReference type="AlphaFoldDB" id="A0A077Z7I9"/>
<dbReference type="GO" id="GO:0061630">
    <property type="term" value="F:ubiquitin protein ligase activity"/>
    <property type="evidence" value="ECO:0007669"/>
    <property type="project" value="UniProtKB-EC"/>
</dbReference>
<keyword evidence="4" id="KW-0808">Transferase</keyword>
<proteinExistence type="inferred from homology"/>
<evidence type="ECO:0000256" key="9">
    <source>
        <dbReference type="SAM" id="MobiDB-lite"/>
    </source>
</evidence>
<feature type="compositionally biased region" description="Polar residues" evidence="9">
    <location>
        <begin position="154"/>
        <end position="175"/>
    </location>
</feature>
<accession>A0A077Z7I9</accession>
<evidence type="ECO:0000259" key="10">
    <source>
        <dbReference type="PROSITE" id="PS50135"/>
    </source>
</evidence>
<dbReference type="InterPro" id="IPR043145">
    <property type="entry name" value="Znf_ZZ_sf"/>
</dbReference>
<keyword evidence="12" id="KW-1185">Reference proteome</keyword>
<comment type="similarity">
    <text evidence="2">Belongs to the KCMF1 family.</text>
</comment>
<evidence type="ECO:0000313" key="11">
    <source>
        <dbReference type="EMBL" id="CDW55618.1"/>
    </source>
</evidence>
<evidence type="ECO:0000256" key="3">
    <source>
        <dbReference type="ARBA" id="ARBA00012483"/>
    </source>
</evidence>
<dbReference type="PROSITE" id="PS50135">
    <property type="entry name" value="ZF_ZZ_2"/>
    <property type="match status" value="1"/>
</dbReference>
<reference evidence="11" key="2">
    <citation type="submission" date="2014-03" db="EMBL/GenBank/DDBJ databases">
        <title>The whipworm genome and dual-species transcriptomics of an intimate host-pathogen interaction.</title>
        <authorList>
            <person name="Foth B.J."/>
            <person name="Tsai I.J."/>
            <person name="Reid A.J."/>
            <person name="Bancroft A.J."/>
            <person name="Nichol S."/>
            <person name="Tracey A."/>
            <person name="Holroyd N."/>
            <person name="Cotton J.A."/>
            <person name="Stanley E.J."/>
            <person name="Zarowiecki M."/>
            <person name="Liu J.Z."/>
            <person name="Huckvale T."/>
            <person name="Cooper P.J."/>
            <person name="Grencis R.K."/>
            <person name="Berriman M."/>
        </authorList>
    </citation>
    <scope>NUCLEOTIDE SEQUENCE [LARGE SCALE GENOMIC DNA]</scope>
</reference>
<dbReference type="Pfam" id="PF05605">
    <property type="entry name" value="zf-Di19"/>
    <property type="match status" value="1"/>
</dbReference>
<dbReference type="GO" id="GO:0099536">
    <property type="term" value="P:synaptic signaling"/>
    <property type="evidence" value="ECO:0007669"/>
    <property type="project" value="TreeGrafter"/>
</dbReference>
<dbReference type="Proteomes" id="UP000030665">
    <property type="component" value="Unassembled WGS sequence"/>
</dbReference>
<organism evidence="11 12">
    <name type="scientific">Trichuris trichiura</name>
    <name type="common">Whipworm</name>
    <name type="synonym">Trichocephalus trichiurus</name>
    <dbReference type="NCBI Taxonomy" id="36087"/>
    <lineage>
        <taxon>Eukaryota</taxon>
        <taxon>Metazoa</taxon>
        <taxon>Ecdysozoa</taxon>
        <taxon>Nematoda</taxon>
        <taxon>Enoplea</taxon>
        <taxon>Dorylaimia</taxon>
        <taxon>Trichinellida</taxon>
        <taxon>Trichuridae</taxon>
        <taxon>Trichuris</taxon>
    </lineage>
</organism>
<keyword evidence="7" id="KW-0862">Zinc</keyword>
<dbReference type="GO" id="GO:0045202">
    <property type="term" value="C:synapse"/>
    <property type="evidence" value="ECO:0007669"/>
    <property type="project" value="GOC"/>
</dbReference>
<evidence type="ECO:0000256" key="7">
    <source>
        <dbReference type="ARBA" id="ARBA00022833"/>
    </source>
</evidence>
<dbReference type="STRING" id="36087.A0A077Z7I9"/>
<evidence type="ECO:0000256" key="1">
    <source>
        <dbReference type="ARBA" id="ARBA00000900"/>
    </source>
</evidence>
<dbReference type="EMBL" id="HG805967">
    <property type="protein sequence ID" value="CDW55618.1"/>
    <property type="molecule type" value="Genomic_DNA"/>
</dbReference>
<dbReference type="SUPFAM" id="SSF57850">
    <property type="entry name" value="RING/U-box"/>
    <property type="match status" value="1"/>
</dbReference>
<sequence>MKCLKCFDFDLCEICYNEGFSTERHPADHPMQCILTRDDYDLIFGGDGAENPYMPRSFTCPYCGDMGHTESTLCDHVLQEHGDAGCAVMCPICASIQSGDTNLMTEDLVAHIGTEHTRLTLCVLELISHLGGLRRAGTALTSTMTHIQQLQQQINRQAPSKRTASVTESAPSNGLTPPEPPKSIYKSPIVSSDEGSSTWCDFFASEEENKKSFMLR</sequence>
<dbReference type="InterPro" id="IPR008598">
    <property type="entry name" value="Di19_Zn-bd"/>
</dbReference>
<gene>
    <name evidence="11" type="ORF">TTRE_0000389101</name>
</gene>
<evidence type="ECO:0000256" key="6">
    <source>
        <dbReference type="ARBA" id="ARBA00022771"/>
    </source>
</evidence>
<evidence type="ECO:0000256" key="2">
    <source>
        <dbReference type="ARBA" id="ARBA00010938"/>
    </source>
</evidence>
<dbReference type="GO" id="GO:0023051">
    <property type="term" value="P:regulation of signaling"/>
    <property type="evidence" value="ECO:0007669"/>
    <property type="project" value="UniProtKB-ARBA"/>
</dbReference>
<evidence type="ECO:0000256" key="8">
    <source>
        <dbReference type="PROSITE-ProRule" id="PRU00228"/>
    </source>
</evidence>
<dbReference type="Gene3D" id="3.30.60.90">
    <property type="match status" value="1"/>
</dbReference>
<dbReference type="InterPro" id="IPR000433">
    <property type="entry name" value="Znf_ZZ"/>
</dbReference>
<reference evidence="11" key="1">
    <citation type="submission" date="2014-01" db="EMBL/GenBank/DDBJ databases">
        <authorList>
            <person name="Aslett M."/>
        </authorList>
    </citation>
    <scope>NUCLEOTIDE SEQUENCE</scope>
</reference>
<dbReference type="GO" id="GO:0005886">
    <property type="term" value="C:plasma membrane"/>
    <property type="evidence" value="ECO:0007669"/>
    <property type="project" value="TreeGrafter"/>
</dbReference>
<evidence type="ECO:0000256" key="5">
    <source>
        <dbReference type="ARBA" id="ARBA00022723"/>
    </source>
</evidence>
<dbReference type="InterPro" id="IPR050774">
    <property type="entry name" value="KCMF1/Dystrophin"/>
</dbReference>
<dbReference type="OrthoDB" id="7873042at2759"/>
<comment type="catalytic activity">
    <reaction evidence="1">
        <text>S-ubiquitinyl-[E2 ubiquitin-conjugating enzyme]-L-cysteine + [acceptor protein]-L-lysine = [E2 ubiquitin-conjugating enzyme]-L-cysteine + N(6)-ubiquitinyl-[acceptor protein]-L-lysine.</text>
        <dbReference type="EC" id="2.3.2.27"/>
    </reaction>
</comment>
<evidence type="ECO:0000256" key="4">
    <source>
        <dbReference type="ARBA" id="ARBA00022679"/>
    </source>
</evidence>
<dbReference type="PANTHER" id="PTHR12268:SF13">
    <property type="entry name" value="E3 UBIQUITIN-PROTEIN LIGASE KCMF1"/>
    <property type="match status" value="1"/>
</dbReference>
<feature type="region of interest" description="Disordered" evidence="9">
    <location>
        <begin position="152"/>
        <end position="196"/>
    </location>
</feature>
<dbReference type="Pfam" id="PF00569">
    <property type="entry name" value="ZZ"/>
    <property type="match status" value="1"/>
</dbReference>